<dbReference type="Proteomes" id="UP000594621">
    <property type="component" value="Chromosome"/>
</dbReference>
<accession>A0A7S9GXU2</accession>
<keyword evidence="2" id="KW-1185">Reference proteome</keyword>
<evidence type="ECO:0000313" key="1">
    <source>
        <dbReference type="EMBL" id="QPF90225.1"/>
    </source>
</evidence>
<organism evidence="1 2">
    <name type="scientific">Bradyrhizobium commune</name>
    <dbReference type="NCBI Taxonomy" id="83627"/>
    <lineage>
        <taxon>Bacteria</taxon>
        <taxon>Pseudomonadati</taxon>
        <taxon>Pseudomonadota</taxon>
        <taxon>Alphaproteobacteria</taxon>
        <taxon>Hyphomicrobiales</taxon>
        <taxon>Nitrobacteraceae</taxon>
        <taxon>Bradyrhizobium</taxon>
    </lineage>
</organism>
<gene>
    <name evidence="1" type="ORF">IC761_27505</name>
</gene>
<dbReference type="AlphaFoldDB" id="A0A7S9GXU2"/>
<proteinExistence type="predicted"/>
<protein>
    <recommendedName>
        <fullName evidence="3">Growth inhibitor PemK</fullName>
    </recommendedName>
</protein>
<sequence>MAFPEPKPGLVVRYDYLWTHEAAAGHDQGKDRPTCLVAASDSQSNPRFVVLLPITHMRPGGDTVGIEIPAKVKQAIGLDDTPSWVIVSEHNVDEWPNAGLSPVPGKLGVFGYGFIPPSLFAQIKAKFLELARQNKSSAVRR</sequence>
<dbReference type="KEGG" id="bcou:IC761_27505"/>
<evidence type="ECO:0000313" key="2">
    <source>
        <dbReference type="Proteomes" id="UP000594621"/>
    </source>
</evidence>
<dbReference type="RefSeq" id="WP_195799817.1">
    <property type="nucleotide sequence ID" value="NZ_CP061379.1"/>
</dbReference>
<evidence type="ECO:0008006" key="3">
    <source>
        <dbReference type="Google" id="ProtNLM"/>
    </source>
</evidence>
<dbReference type="EMBL" id="CP061379">
    <property type="protein sequence ID" value="QPF90225.1"/>
    <property type="molecule type" value="Genomic_DNA"/>
</dbReference>
<name>A0A7S9GXU2_9BRAD</name>
<reference evidence="1 2" key="1">
    <citation type="submission" date="2020-09" db="EMBL/GenBank/DDBJ databases">
        <title>Complete genomes of bradyrhizobia occurring on native shrubby legumes in Australia.</title>
        <authorList>
            <person name="Lafay B."/>
        </authorList>
    </citation>
    <scope>NUCLEOTIDE SEQUENCE [LARGE SCALE GENOMIC DNA]</scope>
    <source>
        <strain evidence="1 2">BDV5040</strain>
    </source>
</reference>